<dbReference type="Proteomes" id="UP000319516">
    <property type="component" value="Unassembled WGS sequence"/>
</dbReference>
<accession>A0A542YRQ1</accession>
<comment type="caution">
    <text evidence="1">The sequence shown here is derived from an EMBL/GenBank/DDBJ whole genome shotgun (WGS) entry which is preliminary data.</text>
</comment>
<dbReference type="AlphaFoldDB" id="A0A542YRQ1"/>
<proteinExistence type="predicted"/>
<sequence>MSGVFSWTYCDADGAPIPDLGLSGAAFPTRSEAEAWLAEEWSTLADAGVGSVSLMDRDEVVYGPMSLSPG</sequence>
<gene>
    <name evidence="1" type="ORF">FB467_1717</name>
</gene>
<name>A0A542YRQ1_9MICO</name>
<organism evidence="1 2">
    <name type="scientific">Ornithinicoccus hortensis</name>
    <dbReference type="NCBI Taxonomy" id="82346"/>
    <lineage>
        <taxon>Bacteria</taxon>
        <taxon>Bacillati</taxon>
        <taxon>Actinomycetota</taxon>
        <taxon>Actinomycetes</taxon>
        <taxon>Micrococcales</taxon>
        <taxon>Intrasporangiaceae</taxon>
        <taxon>Ornithinicoccus</taxon>
    </lineage>
</organism>
<reference evidence="1 2" key="1">
    <citation type="submission" date="2019-06" db="EMBL/GenBank/DDBJ databases">
        <title>Sequencing the genomes of 1000 actinobacteria strains.</title>
        <authorList>
            <person name="Klenk H.-P."/>
        </authorList>
    </citation>
    <scope>NUCLEOTIDE SEQUENCE [LARGE SCALE GENOMIC DNA]</scope>
    <source>
        <strain evidence="1 2">DSM 12335</strain>
    </source>
</reference>
<evidence type="ECO:0000313" key="1">
    <source>
        <dbReference type="EMBL" id="TQL50604.1"/>
    </source>
</evidence>
<protein>
    <submittedName>
        <fullName evidence="1">Uncharacterized protein</fullName>
    </submittedName>
</protein>
<evidence type="ECO:0000313" key="2">
    <source>
        <dbReference type="Proteomes" id="UP000319516"/>
    </source>
</evidence>
<keyword evidence="2" id="KW-1185">Reference proteome</keyword>
<dbReference type="RefSeq" id="WP_141784721.1">
    <property type="nucleotide sequence ID" value="NZ_BAAAIK010000002.1"/>
</dbReference>
<dbReference type="OrthoDB" id="3214648at2"/>
<dbReference type="EMBL" id="VFOP01000001">
    <property type="protein sequence ID" value="TQL50604.1"/>
    <property type="molecule type" value="Genomic_DNA"/>
</dbReference>